<dbReference type="Proteomes" id="UP000027170">
    <property type="component" value="Unassembled WGS sequence"/>
</dbReference>
<comment type="caution">
    <text evidence="1">The sequence shown here is derived from an EMBL/GenBank/DDBJ whole genome shotgun (WGS) entry which is preliminary data.</text>
</comment>
<reference evidence="1 2" key="1">
    <citation type="submission" date="2014-03" db="EMBL/GenBank/DDBJ databases">
        <title>The genomes of two eusocial bee gut symbionts.</title>
        <authorList>
            <person name="Kwong W.K."/>
            <person name="Engel P."/>
            <person name="Koch H."/>
            <person name="Moran N.A."/>
        </authorList>
    </citation>
    <scope>NUCLEOTIDE SEQUENCE [LARGE SCALE GENOMIC DNA]</scope>
    <source>
        <strain evidence="2">wkB29</strain>
    </source>
</reference>
<proteinExistence type="predicted"/>
<evidence type="ECO:0000313" key="2">
    <source>
        <dbReference type="Proteomes" id="UP000027170"/>
    </source>
</evidence>
<organism evidence="1 2">
    <name type="scientific">Snodgrassella communis</name>
    <dbReference type="NCBI Taxonomy" id="2946699"/>
    <lineage>
        <taxon>Bacteria</taxon>
        <taxon>Pseudomonadati</taxon>
        <taxon>Pseudomonadota</taxon>
        <taxon>Betaproteobacteria</taxon>
        <taxon>Neisseriales</taxon>
        <taxon>Neisseriaceae</taxon>
        <taxon>Snodgrassella</taxon>
    </lineage>
</organism>
<name>A0A836Z5E9_9NEIS</name>
<sequence length="39" mass="4514">MKFLLKISRKKMTKNCLKIVTIGASSQKINLILYSGMRR</sequence>
<accession>A0A836Z5E9</accession>
<keyword evidence="2" id="KW-1185">Reference proteome</keyword>
<protein>
    <submittedName>
        <fullName evidence="1">Uncharacterized protein</fullName>
    </submittedName>
</protein>
<gene>
    <name evidence="1" type="ORF">SALWKB29_1409</name>
</gene>
<evidence type="ECO:0000313" key="1">
    <source>
        <dbReference type="EMBL" id="KDN14619.1"/>
    </source>
</evidence>
<dbReference type="AlphaFoldDB" id="A0A836Z5E9"/>
<dbReference type="EMBL" id="JFZV01000006">
    <property type="protein sequence ID" value="KDN14619.1"/>
    <property type="molecule type" value="Genomic_DNA"/>
</dbReference>